<dbReference type="PROSITE" id="PS50203">
    <property type="entry name" value="CALPAIN_CAT"/>
    <property type="match status" value="1"/>
</dbReference>
<evidence type="ECO:0000256" key="6">
    <source>
        <dbReference type="SAM" id="MobiDB-lite"/>
    </source>
</evidence>
<dbReference type="Pfam" id="PF00648">
    <property type="entry name" value="Peptidase_C2"/>
    <property type="match status" value="1"/>
</dbReference>
<evidence type="ECO:0000256" key="2">
    <source>
        <dbReference type="ARBA" id="ARBA00022670"/>
    </source>
</evidence>
<feature type="compositionally biased region" description="Basic and acidic residues" evidence="6">
    <location>
        <begin position="736"/>
        <end position="751"/>
    </location>
</feature>
<evidence type="ECO:0000256" key="5">
    <source>
        <dbReference type="PROSITE-ProRule" id="PRU00239"/>
    </source>
</evidence>
<feature type="region of interest" description="Disordered" evidence="6">
    <location>
        <begin position="537"/>
        <end position="591"/>
    </location>
</feature>
<evidence type="ECO:0000256" key="3">
    <source>
        <dbReference type="ARBA" id="ARBA00022801"/>
    </source>
</evidence>
<feature type="compositionally biased region" description="Basic and acidic residues" evidence="6">
    <location>
        <begin position="831"/>
        <end position="913"/>
    </location>
</feature>
<keyword evidence="9" id="KW-1185">Reference proteome</keyword>
<keyword evidence="2 5" id="KW-0645">Protease</keyword>
<evidence type="ECO:0000256" key="1">
    <source>
        <dbReference type="ARBA" id="ARBA00007623"/>
    </source>
</evidence>
<keyword evidence="3 5" id="KW-0378">Hydrolase</keyword>
<feature type="region of interest" description="Disordered" evidence="6">
    <location>
        <begin position="661"/>
        <end position="913"/>
    </location>
</feature>
<feature type="domain" description="Calpain catalytic" evidence="7">
    <location>
        <begin position="94"/>
        <end position="361"/>
    </location>
</feature>
<feature type="compositionally biased region" description="Basic and acidic residues" evidence="6">
    <location>
        <begin position="800"/>
        <end position="815"/>
    </location>
</feature>
<dbReference type="InterPro" id="IPR022684">
    <property type="entry name" value="Calpain_cysteine_protease"/>
</dbReference>
<dbReference type="InterPro" id="IPR001300">
    <property type="entry name" value="Peptidase_C2_calpain_cat"/>
</dbReference>
<protein>
    <recommendedName>
        <fullName evidence="7">Calpain catalytic domain-containing protein</fullName>
    </recommendedName>
</protein>
<comment type="similarity">
    <text evidence="1">Belongs to the peptidase C2 family.</text>
</comment>
<dbReference type="Proteomes" id="UP001447188">
    <property type="component" value="Unassembled WGS sequence"/>
</dbReference>
<feature type="active site" evidence="5">
    <location>
        <position position="122"/>
    </location>
</feature>
<feature type="compositionally biased region" description="Basic and acidic residues" evidence="6">
    <location>
        <begin position="758"/>
        <end position="792"/>
    </location>
</feature>
<feature type="compositionally biased region" description="Basic residues" evidence="6">
    <location>
        <begin position="677"/>
        <end position="687"/>
    </location>
</feature>
<keyword evidence="4 5" id="KW-0788">Thiol protease</keyword>
<sequence>MSPSDEKSPVGKKKLTDATTASAVFPHGTPVAATRGLEEAILTCTQKVEKIAKECRIANKKYRDFHFDLSLDGRYCLDGLTDEKPHLNPASTLRVGEVFRNPRFYKDGAKAGDIEKGETQDCWFLAAVATISNVPGLLERICVARDEDGEWVSTIVDDQLYITSPEYLDSDGTVYHGTEHDYIRDFMRGSKALHFAKCHDANETWLPLLEKAYAKAHGDYGAIEGGCSGEAVEDLTGGVTTEFLTRDLLDHDRFWNNEFSLVNKDFLFAAAISGKGPRSGIQVGHSYSVLRIKQAKGKKFVLVRNPCGKSEWTGAWSDGSKEWTAEWMALLGHQFGDDGEFWMSYSDFLHKFDHIGQTRLFDNTWTVTTHWAGVPVPWAMEYSATRFEVTVVHKGPVVFVLSKLDDRYFGGLQGQYEFEMHFRVHQDGEAEYITRSRSNVGMSRSVSTELELEPGKYTIVFKITAEKKENAKTMEQVIEATCKKDRKKFLQIGTSYDLAHAKASVEPRGGSRIKAAEASRTAKPVVVALTGKGGWGIKGSEGKSKKKKKGTGSSSDSSSSDSSSSSGSSSSSSDSSGSSSPSKSGNSKAPNVTVLEVESTAVTKDGDVWDAIACVGLRVYSKHKDLTVAVVHSDTVRDTDILDLDDLAQDAARDIERLREKWKNEKAEEGGDEKEGKKSKKGKKDKKKDKTKDKKKDKKKEGKEEEDDDEKTEKKDKKGGEKDKKDSKKKDKKKDKKDDKEVKDEKDEKTKDKKKKDKNGDNEKKDEKEKDKKKDKKEGGEDEKEEKKDKKEKDKKKDKKGSGEDEKEEKKDKKEKDKKKDKKESGEDEKEEKKDEKEKDKKKDKKESGKDEKEEKKDEKEEKDKKKDKKESEKDGENENQERKLKTVEKRGEVVREVEGGKVEAVETKQERQ</sequence>
<name>A0ABR3GLL2_9PEZI</name>
<feature type="compositionally biased region" description="Low complexity" evidence="6">
    <location>
        <begin position="551"/>
        <end position="588"/>
    </location>
</feature>
<dbReference type="SUPFAM" id="SSF54001">
    <property type="entry name" value="Cysteine proteinases"/>
    <property type="match status" value="1"/>
</dbReference>
<gene>
    <name evidence="8" type="ORF">Q9L58_004157</name>
</gene>
<evidence type="ECO:0000259" key="7">
    <source>
        <dbReference type="PROSITE" id="PS50203"/>
    </source>
</evidence>
<feature type="active site" evidence="5">
    <location>
        <position position="285"/>
    </location>
</feature>
<evidence type="ECO:0000256" key="4">
    <source>
        <dbReference type="ARBA" id="ARBA00022807"/>
    </source>
</evidence>
<dbReference type="InterPro" id="IPR038765">
    <property type="entry name" value="Papain-like_cys_pep_sf"/>
</dbReference>
<comment type="caution">
    <text evidence="8">The sequence shown here is derived from an EMBL/GenBank/DDBJ whole genome shotgun (WGS) entry which is preliminary data.</text>
</comment>
<dbReference type="PANTHER" id="PTHR10183:SF379">
    <property type="entry name" value="CALPAIN-5"/>
    <property type="match status" value="1"/>
</dbReference>
<feature type="compositionally biased region" description="Basic and acidic residues" evidence="6">
    <location>
        <begin position="661"/>
        <end position="676"/>
    </location>
</feature>
<dbReference type="SMART" id="SM00230">
    <property type="entry name" value="CysPc"/>
    <property type="match status" value="1"/>
</dbReference>
<proteinExistence type="inferred from homology"/>
<accession>A0ABR3GLL2</accession>
<reference evidence="8 9" key="1">
    <citation type="submission" date="2024-02" db="EMBL/GenBank/DDBJ databases">
        <title>Discinaceae phylogenomics.</title>
        <authorList>
            <person name="Dirks A.C."/>
            <person name="James T.Y."/>
        </authorList>
    </citation>
    <scope>NUCLEOTIDE SEQUENCE [LARGE SCALE GENOMIC DNA]</scope>
    <source>
        <strain evidence="8 9">ACD0624</strain>
    </source>
</reference>
<feature type="active site" evidence="5">
    <location>
        <position position="305"/>
    </location>
</feature>
<organism evidence="8 9">
    <name type="scientific">Discina gigas</name>
    <dbReference type="NCBI Taxonomy" id="1032678"/>
    <lineage>
        <taxon>Eukaryota</taxon>
        <taxon>Fungi</taxon>
        <taxon>Dikarya</taxon>
        <taxon>Ascomycota</taxon>
        <taxon>Pezizomycotina</taxon>
        <taxon>Pezizomycetes</taxon>
        <taxon>Pezizales</taxon>
        <taxon>Discinaceae</taxon>
        <taxon>Discina</taxon>
    </lineage>
</organism>
<dbReference type="PANTHER" id="PTHR10183">
    <property type="entry name" value="CALPAIN"/>
    <property type="match status" value="1"/>
</dbReference>
<evidence type="ECO:0000313" key="8">
    <source>
        <dbReference type="EMBL" id="KAL0636800.1"/>
    </source>
</evidence>
<feature type="compositionally biased region" description="Basic and acidic residues" evidence="6">
    <location>
        <begin position="688"/>
        <end position="703"/>
    </location>
</feature>
<dbReference type="EMBL" id="JBBBZM010000043">
    <property type="protein sequence ID" value="KAL0636800.1"/>
    <property type="molecule type" value="Genomic_DNA"/>
</dbReference>
<evidence type="ECO:0000313" key="9">
    <source>
        <dbReference type="Proteomes" id="UP001447188"/>
    </source>
</evidence>
<dbReference type="Gene3D" id="3.90.70.10">
    <property type="entry name" value="Cysteine proteinases"/>
    <property type="match status" value="1"/>
</dbReference>
<dbReference type="PRINTS" id="PR00704">
    <property type="entry name" value="CALPAIN"/>
</dbReference>
<feature type="compositionally biased region" description="Basic and acidic residues" evidence="6">
    <location>
        <begin position="711"/>
        <end position="729"/>
    </location>
</feature>